<name>A0A1P8UKM9_9GAMM</name>
<evidence type="ECO:0000313" key="7">
    <source>
        <dbReference type="Proteomes" id="UP000243807"/>
    </source>
</evidence>
<feature type="binding site" evidence="2">
    <location>
        <position position="57"/>
    </location>
    <ligand>
        <name>Fe cation</name>
        <dbReference type="ChEBI" id="CHEBI:24875"/>
    </ligand>
</feature>
<dbReference type="STRING" id="1765967.BW247_16000"/>
<dbReference type="Pfam" id="PF17954">
    <property type="entry name" value="Pirin_C_2"/>
    <property type="match status" value="1"/>
</dbReference>
<evidence type="ECO:0000313" key="6">
    <source>
        <dbReference type="EMBL" id="APZ44407.1"/>
    </source>
</evidence>
<dbReference type="GO" id="GO:0051213">
    <property type="term" value="F:dioxygenase activity"/>
    <property type="evidence" value="ECO:0007669"/>
    <property type="project" value="UniProtKB-KW"/>
</dbReference>
<evidence type="ECO:0000256" key="1">
    <source>
        <dbReference type="ARBA" id="ARBA00008416"/>
    </source>
</evidence>
<dbReference type="PANTHER" id="PTHR43212:SF3">
    <property type="entry name" value="QUERCETIN 2,3-DIOXYGENASE"/>
    <property type="match status" value="1"/>
</dbReference>
<feature type="domain" description="Pirin N-terminal" evidence="4">
    <location>
        <begin position="10"/>
        <end position="119"/>
    </location>
</feature>
<dbReference type="Gene3D" id="2.60.120.10">
    <property type="entry name" value="Jelly Rolls"/>
    <property type="match status" value="2"/>
</dbReference>
<dbReference type="InterPro" id="IPR041602">
    <property type="entry name" value="Quercetinase_C"/>
</dbReference>
<reference evidence="6 7" key="1">
    <citation type="submission" date="2017-01" db="EMBL/GenBank/DDBJ databases">
        <title>Draft sequence of Acidihalobacter ferrooxidans strain DSM 14175 (strain V8).</title>
        <authorList>
            <person name="Khaleque H.N."/>
            <person name="Ramsay J.P."/>
            <person name="Murphy R.J.T."/>
            <person name="Kaksonen A.H."/>
            <person name="Boxall N.J."/>
            <person name="Watkin E.L.J."/>
        </authorList>
    </citation>
    <scope>NUCLEOTIDE SEQUENCE [LARGE SCALE GENOMIC DNA]</scope>
    <source>
        <strain evidence="6 7">V8</strain>
    </source>
</reference>
<feature type="binding site" evidence="2">
    <location>
        <position position="101"/>
    </location>
    <ligand>
        <name>Fe cation</name>
        <dbReference type="ChEBI" id="CHEBI:24875"/>
    </ligand>
</feature>
<organism evidence="6 7">
    <name type="scientific">Acidihalobacter ferrooxydans</name>
    <dbReference type="NCBI Taxonomy" id="1765967"/>
    <lineage>
        <taxon>Bacteria</taxon>
        <taxon>Pseudomonadati</taxon>
        <taxon>Pseudomonadota</taxon>
        <taxon>Gammaproteobacteria</taxon>
        <taxon>Chromatiales</taxon>
        <taxon>Ectothiorhodospiraceae</taxon>
        <taxon>Acidihalobacter</taxon>
    </lineage>
</organism>
<sequence length="234" mass="25903">MLTLRKAADRGHAVHGWLDSWHSFSFADYYDPRHMGVSALRVLNEDRIAPGAGFPTHPHQDMEILTYVLEGAVEHRDSTGTHGVIRPGEVQRMSAGTGIRHSEMNHSSTELLHLLQIWIQPAERGIAPGYEQRAFPVDERRGRLRLLASPDAAQESVRLHQDVRVYGALLTGDEAVTYSLHDSRIAYVHVARGELTLDGTPLKAGDAASVSGQPLLHLRDGFDAEVLLFDLPKV</sequence>
<feature type="binding site" evidence="2">
    <location>
        <position position="103"/>
    </location>
    <ligand>
        <name>Fe cation</name>
        <dbReference type="ChEBI" id="CHEBI:24875"/>
    </ligand>
</feature>
<evidence type="ECO:0000256" key="2">
    <source>
        <dbReference type="PIRSR" id="PIRSR006232-1"/>
    </source>
</evidence>
<dbReference type="PIRSF" id="PIRSF006232">
    <property type="entry name" value="Pirin"/>
    <property type="match status" value="1"/>
</dbReference>
<dbReference type="RefSeq" id="WP_076838113.1">
    <property type="nucleotide sequence ID" value="NZ_CP019434.1"/>
</dbReference>
<keyword evidence="6" id="KW-0223">Dioxygenase</keyword>
<accession>A0A1P8UKM9</accession>
<evidence type="ECO:0000256" key="3">
    <source>
        <dbReference type="RuleBase" id="RU003457"/>
    </source>
</evidence>
<dbReference type="CDD" id="cd20311">
    <property type="entry name" value="cupin_Yhhw_C"/>
    <property type="match status" value="1"/>
</dbReference>
<dbReference type="InterPro" id="IPR014710">
    <property type="entry name" value="RmlC-like_jellyroll"/>
</dbReference>
<keyword evidence="6" id="KW-0560">Oxidoreductase</keyword>
<dbReference type="OrthoDB" id="9780903at2"/>
<dbReference type="PANTHER" id="PTHR43212">
    <property type="entry name" value="QUERCETIN 2,3-DIOXYGENASE"/>
    <property type="match status" value="1"/>
</dbReference>
<proteinExistence type="inferred from homology"/>
<dbReference type="GO" id="GO:0046872">
    <property type="term" value="F:metal ion binding"/>
    <property type="evidence" value="ECO:0007669"/>
    <property type="project" value="UniProtKB-KW"/>
</dbReference>
<comment type="cofactor">
    <cofactor evidence="2">
        <name>Fe cation</name>
        <dbReference type="ChEBI" id="CHEBI:24875"/>
    </cofactor>
    <text evidence="2">Binds 1 Fe cation per subunit.</text>
</comment>
<feature type="binding site" evidence="2">
    <location>
        <position position="59"/>
    </location>
    <ligand>
        <name>Fe cation</name>
        <dbReference type="ChEBI" id="CHEBI:24875"/>
    </ligand>
</feature>
<keyword evidence="2" id="KW-0408">Iron</keyword>
<dbReference type="InterPro" id="IPR012093">
    <property type="entry name" value="Pirin"/>
</dbReference>
<dbReference type="Pfam" id="PF02678">
    <property type="entry name" value="Pirin"/>
    <property type="match status" value="1"/>
</dbReference>
<protein>
    <submittedName>
        <fullName evidence="6">Quercetin 2,3-dioxygenase</fullName>
    </submittedName>
</protein>
<dbReference type="InterPro" id="IPR011051">
    <property type="entry name" value="RmlC_Cupin_sf"/>
</dbReference>
<dbReference type="Proteomes" id="UP000243807">
    <property type="component" value="Chromosome"/>
</dbReference>
<dbReference type="KEGG" id="afy:BW247_16000"/>
<evidence type="ECO:0000259" key="4">
    <source>
        <dbReference type="Pfam" id="PF02678"/>
    </source>
</evidence>
<evidence type="ECO:0000259" key="5">
    <source>
        <dbReference type="Pfam" id="PF17954"/>
    </source>
</evidence>
<dbReference type="CDD" id="cd02910">
    <property type="entry name" value="cupin_Yhhw_N"/>
    <property type="match status" value="1"/>
</dbReference>
<comment type="similarity">
    <text evidence="1 3">Belongs to the pirin family.</text>
</comment>
<gene>
    <name evidence="6" type="ORF">BW247_16000</name>
</gene>
<dbReference type="SUPFAM" id="SSF51182">
    <property type="entry name" value="RmlC-like cupins"/>
    <property type="match status" value="1"/>
</dbReference>
<keyword evidence="2" id="KW-0479">Metal-binding</keyword>
<feature type="domain" description="Quercetin 2,3-dioxygenase C-terminal cupin" evidence="5">
    <location>
        <begin position="146"/>
        <end position="231"/>
    </location>
</feature>
<dbReference type="InterPro" id="IPR003829">
    <property type="entry name" value="Pirin_N_dom"/>
</dbReference>
<dbReference type="AlphaFoldDB" id="A0A1P8UKM9"/>
<dbReference type="EMBL" id="CP019434">
    <property type="protein sequence ID" value="APZ44407.1"/>
    <property type="molecule type" value="Genomic_DNA"/>
</dbReference>
<keyword evidence="7" id="KW-1185">Reference proteome</keyword>